<accession>A0A6C0Y3I6</accession>
<dbReference type="Proteomes" id="UP000503440">
    <property type="component" value="Chromosome"/>
</dbReference>
<dbReference type="EMBL" id="CP044455">
    <property type="protein sequence ID" value="QIC70754.1"/>
    <property type="molecule type" value="Genomic_DNA"/>
</dbReference>
<feature type="chain" id="PRO_5025687768" description="DUF4168 domain-containing protein" evidence="1">
    <location>
        <begin position="21"/>
        <end position="126"/>
    </location>
</feature>
<evidence type="ECO:0000313" key="3">
    <source>
        <dbReference type="Proteomes" id="UP000503440"/>
    </source>
</evidence>
<reference evidence="2 3" key="1">
    <citation type="submission" date="2019-09" db="EMBL/GenBank/DDBJ databases">
        <title>Non-baumannii Acinetobacter spp. carrying blaNDM-1 isolated in China.</title>
        <authorList>
            <person name="Cui C."/>
            <person name="Chen C."/>
            <person name="Sun J."/>
            <person name="Liu Y."/>
        </authorList>
    </citation>
    <scope>NUCLEOTIDE SEQUENCE [LARGE SCALE GENOMIC DNA]</scope>
    <source>
        <strain evidence="2 3">B18</strain>
    </source>
</reference>
<proteinExistence type="predicted"/>
<protein>
    <recommendedName>
        <fullName evidence="4">DUF4168 domain-containing protein</fullName>
    </recommendedName>
</protein>
<gene>
    <name evidence="2" type="ORF">FSC09_10170</name>
</gene>
<evidence type="ECO:0000256" key="1">
    <source>
        <dbReference type="SAM" id="SignalP"/>
    </source>
</evidence>
<organism evidence="2 3">
    <name type="scientific">Acinetobacter indicus</name>
    <dbReference type="NCBI Taxonomy" id="756892"/>
    <lineage>
        <taxon>Bacteria</taxon>
        <taxon>Pseudomonadati</taxon>
        <taxon>Pseudomonadota</taxon>
        <taxon>Gammaproteobacteria</taxon>
        <taxon>Moraxellales</taxon>
        <taxon>Moraxellaceae</taxon>
        <taxon>Acinetobacter</taxon>
    </lineage>
</organism>
<sequence>MKRILLFISFLLVGSPTYSGADAAYYTKPYDYTINTPNPSSSAFHGLQQGMLIAQQAQSAKQRKEAHQAQMEQLNREKGYREELRKLHDNPTLLNDESLMKLMILYPEFNDTTLKIKEAFDRMGSK</sequence>
<dbReference type="AlphaFoldDB" id="A0A6C0Y3I6"/>
<evidence type="ECO:0000313" key="2">
    <source>
        <dbReference type="EMBL" id="QIC70754.1"/>
    </source>
</evidence>
<keyword evidence="1" id="KW-0732">Signal</keyword>
<evidence type="ECO:0008006" key="4">
    <source>
        <dbReference type="Google" id="ProtNLM"/>
    </source>
</evidence>
<feature type="signal peptide" evidence="1">
    <location>
        <begin position="1"/>
        <end position="20"/>
    </location>
</feature>
<dbReference type="RefSeq" id="WP_163146002.1">
    <property type="nucleotide sequence ID" value="NZ_CP044455.1"/>
</dbReference>
<name>A0A6C0Y3I6_9GAMM</name>